<evidence type="ECO:0000313" key="16">
    <source>
        <dbReference type="Proteomes" id="UP001444661"/>
    </source>
</evidence>
<dbReference type="Gene3D" id="1.10.287.2900">
    <property type="match status" value="1"/>
</dbReference>
<feature type="compositionally biased region" description="Basic and acidic residues" evidence="13">
    <location>
        <begin position="305"/>
        <end position="316"/>
    </location>
</feature>
<comment type="function">
    <text evidence="11">Required for the import and folding of small cysteine-containing proteins (small Tim) in the mitochondrial intermembrane space (IMS). Forms a redox cycle with ERV1 that involves a disulfide relay system. Precursor proteins to be imported into the IMS are translocated in their reduced form into the mitochondria. The oxidized form of MIA40 forms a transient intermolecular disulfide bridge with the reduced precursor protein, resulting in oxidation of the precursor protein that now contains an intramolecular disulfide bond and is able to undergo folding in the IMS.</text>
</comment>
<name>A0ABR1TY29_9PEZI</name>
<keyword evidence="5" id="KW-0653">Protein transport</keyword>
<evidence type="ECO:0000256" key="4">
    <source>
        <dbReference type="ARBA" id="ARBA00022448"/>
    </source>
</evidence>
<keyword evidence="8" id="KW-0496">Mitochondrion</keyword>
<dbReference type="Pfam" id="PF06747">
    <property type="entry name" value="CHCH"/>
    <property type="match status" value="1"/>
</dbReference>
<comment type="subcellular location">
    <subcellularLocation>
        <location evidence="2">Mitochondrion inner membrane</location>
        <topology evidence="2">Single-pass type II membrane protein</topology>
        <orientation evidence="2">Intermembrane side</orientation>
    </subcellularLocation>
</comment>
<dbReference type="InterPro" id="IPR010625">
    <property type="entry name" value="CHCH"/>
</dbReference>
<evidence type="ECO:0000313" key="15">
    <source>
        <dbReference type="EMBL" id="KAK8051535.1"/>
    </source>
</evidence>
<feature type="region of interest" description="Disordered" evidence="13">
    <location>
        <begin position="104"/>
        <end position="162"/>
    </location>
</feature>
<evidence type="ECO:0000256" key="13">
    <source>
        <dbReference type="SAM" id="MobiDB-lite"/>
    </source>
</evidence>
<evidence type="ECO:0000256" key="7">
    <source>
        <dbReference type="ARBA" id="ARBA00023010"/>
    </source>
</evidence>
<gene>
    <name evidence="15" type="ORF">PG993_002920</name>
</gene>
<evidence type="ECO:0000256" key="3">
    <source>
        <dbReference type="ARBA" id="ARBA00013714"/>
    </source>
</evidence>
<evidence type="ECO:0000256" key="11">
    <source>
        <dbReference type="ARBA" id="ARBA00024980"/>
    </source>
</evidence>
<comment type="cofactor">
    <cofactor evidence="1">
        <name>Cu(2+)</name>
        <dbReference type="ChEBI" id="CHEBI:29036"/>
    </cofactor>
</comment>
<keyword evidence="9" id="KW-1015">Disulfide bond</keyword>
<evidence type="ECO:0000256" key="1">
    <source>
        <dbReference type="ARBA" id="ARBA00001973"/>
    </source>
</evidence>
<keyword evidence="4" id="KW-0813">Transport</keyword>
<evidence type="ECO:0000256" key="9">
    <source>
        <dbReference type="ARBA" id="ARBA00023157"/>
    </source>
</evidence>
<feature type="compositionally biased region" description="Low complexity" evidence="13">
    <location>
        <begin position="127"/>
        <end position="140"/>
    </location>
</feature>
<reference evidence="15 16" key="1">
    <citation type="submission" date="2023-01" db="EMBL/GenBank/DDBJ databases">
        <title>Analysis of 21 Apiospora genomes using comparative genomics revels a genus with tremendous synthesis potential of carbohydrate active enzymes and secondary metabolites.</title>
        <authorList>
            <person name="Sorensen T."/>
        </authorList>
    </citation>
    <scope>NUCLEOTIDE SEQUENCE [LARGE SCALE GENOMIC DNA]</scope>
    <source>
        <strain evidence="15 16">CBS 33761</strain>
    </source>
</reference>
<dbReference type="PANTHER" id="PTHR21622">
    <property type="entry name" value="COILED-COIL-HELIX-COILED-COIL-HELIX DOMAIN CONTAINING 4"/>
    <property type="match status" value="1"/>
</dbReference>
<feature type="domain" description="CHCH" evidence="14">
    <location>
        <begin position="181"/>
        <end position="216"/>
    </location>
</feature>
<accession>A0ABR1TY29</accession>
<evidence type="ECO:0000256" key="5">
    <source>
        <dbReference type="ARBA" id="ARBA00022927"/>
    </source>
</evidence>
<dbReference type="InterPro" id="IPR039289">
    <property type="entry name" value="CHCHD4"/>
</dbReference>
<evidence type="ECO:0000259" key="14">
    <source>
        <dbReference type="Pfam" id="PF06747"/>
    </source>
</evidence>
<proteinExistence type="predicted"/>
<evidence type="ECO:0000256" key="10">
    <source>
        <dbReference type="ARBA" id="ARBA00023284"/>
    </source>
</evidence>
<sequence length="333" mass="35376">MYRSALRSTPRATNALRQTAATLRTAAPRRFASTTPANKKRSWKGSAVRWGLAVGAVYYYSTSPAFAEEPQPTQVTAPVAFSDDDLPTVEAVVAQKRKEAEARLAKAEAAAAEKEKKSSEKEKTESSDGAPPADGAEAGEGAVGSPEDLEAEAGQQGAFNPETGEINWDCPCLGGMANGPCGEEFKAAFSCFVYSNEEPKGMDCIDKFQHMQDCFRLHPEVYGDELADDEESEAAVNGAPETANASETAESKEASSAKKETPPSDKETTSSSGEEAAPKATPTPFTEPEKDRAVPKAAWDATSENDTKKPTPESKPKAKKPKTEAFTAQPGAK</sequence>
<protein>
    <recommendedName>
        <fullName evidence="3">Mitochondrial intermembrane space import and assembly protein 40</fullName>
    </recommendedName>
    <alternativeName>
        <fullName evidence="12">Mitochondrial import inner membrane translocase TIM40</fullName>
    </alternativeName>
</protein>
<dbReference type="PANTHER" id="PTHR21622:SF0">
    <property type="entry name" value="COILED-COIL-HELIX-COILED-COIL-HELIX DOMAIN CONTAINING 4"/>
    <property type="match status" value="1"/>
</dbReference>
<evidence type="ECO:0000256" key="12">
    <source>
        <dbReference type="ARBA" id="ARBA00033150"/>
    </source>
</evidence>
<dbReference type="EMBL" id="JAQQWK010000002">
    <property type="protein sequence ID" value="KAK8051535.1"/>
    <property type="molecule type" value="Genomic_DNA"/>
</dbReference>
<feature type="compositionally biased region" description="Basic and acidic residues" evidence="13">
    <location>
        <begin position="104"/>
        <end position="126"/>
    </location>
</feature>
<evidence type="ECO:0000256" key="2">
    <source>
        <dbReference type="ARBA" id="ARBA00004164"/>
    </source>
</evidence>
<keyword evidence="7" id="KW-0811">Translocation</keyword>
<evidence type="ECO:0000256" key="8">
    <source>
        <dbReference type="ARBA" id="ARBA00023128"/>
    </source>
</evidence>
<comment type="caution">
    <text evidence="15">The sequence shown here is derived from an EMBL/GenBank/DDBJ whole genome shotgun (WGS) entry which is preliminary data.</text>
</comment>
<evidence type="ECO:0000256" key="6">
    <source>
        <dbReference type="ARBA" id="ARBA00023002"/>
    </source>
</evidence>
<keyword evidence="10" id="KW-0676">Redox-active center</keyword>
<dbReference type="PROSITE" id="PS51808">
    <property type="entry name" value="CHCH"/>
    <property type="match status" value="1"/>
</dbReference>
<keyword evidence="16" id="KW-1185">Reference proteome</keyword>
<keyword evidence="6" id="KW-0560">Oxidoreductase</keyword>
<feature type="region of interest" description="Disordered" evidence="13">
    <location>
        <begin position="225"/>
        <end position="333"/>
    </location>
</feature>
<dbReference type="Proteomes" id="UP001444661">
    <property type="component" value="Unassembled WGS sequence"/>
</dbReference>
<feature type="compositionally biased region" description="Basic and acidic residues" evidence="13">
    <location>
        <begin position="249"/>
        <end position="268"/>
    </location>
</feature>
<organism evidence="15 16">
    <name type="scientific">Apiospora rasikravindrae</name>
    <dbReference type="NCBI Taxonomy" id="990691"/>
    <lineage>
        <taxon>Eukaryota</taxon>
        <taxon>Fungi</taxon>
        <taxon>Dikarya</taxon>
        <taxon>Ascomycota</taxon>
        <taxon>Pezizomycotina</taxon>
        <taxon>Sordariomycetes</taxon>
        <taxon>Xylariomycetidae</taxon>
        <taxon>Amphisphaeriales</taxon>
        <taxon>Apiosporaceae</taxon>
        <taxon>Apiospora</taxon>
    </lineage>
</organism>